<proteinExistence type="predicted"/>
<keyword evidence="4" id="KW-1185">Reference proteome</keyword>
<dbReference type="Gene3D" id="3.90.1720.10">
    <property type="entry name" value="endopeptidase domain like (from Nostoc punctiforme)"/>
    <property type="match status" value="1"/>
</dbReference>
<evidence type="ECO:0000313" key="3">
    <source>
        <dbReference type="EMBL" id="KAJ8444082.1"/>
    </source>
</evidence>
<accession>A0A9Q1KIW4</accession>
<reference evidence="3" key="1">
    <citation type="submission" date="2022-04" db="EMBL/GenBank/DDBJ databases">
        <title>Carnegiea gigantea Genome sequencing and assembly v2.</title>
        <authorList>
            <person name="Copetti D."/>
            <person name="Sanderson M.J."/>
            <person name="Burquez A."/>
            <person name="Wojciechowski M.F."/>
        </authorList>
    </citation>
    <scope>NUCLEOTIDE SEQUENCE</scope>
    <source>
        <strain evidence="3">SGP5-SGP5p</strain>
        <tissue evidence="3">Aerial part</tissue>
    </source>
</reference>
<dbReference type="AlphaFoldDB" id="A0A9Q1KIW4"/>
<dbReference type="PROSITE" id="PS51934">
    <property type="entry name" value="LRAT"/>
    <property type="match status" value="1"/>
</dbReference>
<dbReference type="Pfam" id="PF04970">
    <property type="entry name" value="LRAT"/>
    <property type="match status" value="1"/>
</dbReference>
<sequence>MGVFSNKISKDTLKPGDHIYSWRNAYLYSHHGIYAGEGKVIHFTRGAGQEVGTGTVLDRVIFSSSTSSDHSRSSCPVCGDQSNASGVISSCLDCFLWGGDLYLFEYGVTPAFFLVKARGGTCTLAPSDPPEDVLHRASFLLENGFGGYNIFKNNCEDFAIYCKTGLLVVTDISVGRSGQATAFVAAISAVVSSPLRFLTTSFSGLAAVGCGMYCVSRFVSDIGVRRDVMKVPVERLVNRCGLDEPAETTGDRCGSNNKTAETTTGDRCGPDSKAAEPTTGDRCGSDNKTTETTTGDRCGSDNKTAETTTKED</sequence>
<feature type="domain" description="LRAT" evidence="2">
    <location>
        <begin position="20"/>
        <end position="171"/>
    </location>
</feature>
<dbReference type="InterPro" id="IPR007053">
    <property type="entry name" value="LRAT_dom"/>
</dbReference>
<gene>
    <name evidence="3" type="ORF">Cgig2_025083</name>
</gene>
<feature type="region of interest" description="Disordered" evidence="1">
    <location>
        <begin position="245"/>
        <end position="312"/>
    </location>
</feature>
<dbReference type="OrthoDB" id="421951at2759"/>
<name>A0A9Q1KIW4_9CARY</name>
<dbReference type="PANTHER" id="PTHR46137:SF3">
    <property type="entry name" value="OS05G0310600 PROTEIN"/>
    <property type="match status" value="1"/>
</dbReference>
<evidence type="ECO:0000259" key="2">
    <source>
        <dbReference type="PROSITE" id="PS51934"/>
    </source>
</evidence>
<feature type="compositionally biased region" description="Polar residues" evidence="1">
    <location>
        <begin position="254"/>
        <end position="265"/>
    </location>
</feature>
<evidence type="ECO:0000313" key="4">
    <source>
        <dbReference type="Proteomes" id="UP001153076"/>
    </source>
</evidence>
<dbReference type="Proteomes" id="UP001153076">
    <property type="component" value="Unassembled WGS sequence"/>
</dbReference>
<protein>
    <recommendedName>
        <fullName evidence="2">LRAT domain-containing protein</fullName>
    </recommendedName>
</protein>
<feature type="compositionally biased region" description="Basic and acidic residues" evidence="1">
    <location>
        <begin position="298"/>
        <end position="312"/>
    </location>
</feature>
<dbReference type="PANTHER" id="PTHR46137">
    <property type="entry name" value="OS05G0310600 PROTEIN"/>
    <property type="match status" value="1"/>
</dbReference>
<dbReference type="EMBL" id="JAKOGI010000107">
    <property type="protein sequence ID" value="KAJ8444082.1"/>
    <property type="molecule type" value="Genomic_DNA"/>
</dbReference>
<organism evidence="3 4">
    <name type="scientific">Carnegiea gigantea</name>
    <dbReference type="NCBI Taxonomy" id="171969"/>
    <lineage>
        <taxon>Eukaryota</taxon>
        <taxon>Viridiplantae</taxon>
        <taxon>Streptophyta</taxon>
        <taxon>Embryophyta</taxon>
        <taxon>Tracheophyta</taxon>
        <taxon>Spermatophyta</taxon>
        <taxon>Magnoliopsida</taxon>
        <taxon>eudicotyledons</taxon>
        <taxon>Gunneridae</taxon>
        <taxon>Pentapetalae</taxon>
        <taxon>Caryophyllales</taxon>
        <taxon>Cactineae</taxon>
        <taxon>Cactaceae</taxon>
        <taxon>Cactoideae</taxon>
        <taxon>Echinocereeae</taxon>
        <taxon>Carnegiea</taxon>
    </lineage>
</organism>
<comment type="caution">
    <text evidence="3">The sequence shown here is derived from an EMBL/GenBank/DDBJ whole genome shotgun (WGS) entry which is preliminary data.</text>
</comment>
<evidence type="ECO:0000256" key="1">
    <source>
        <dbReference type="SAM" id="MobiDB-lite"/>
    </source>
</evidence>